<dbReference type="EMBL" id="CM042056">
    <property type="protein sequence ID" value="KAI3697932.1"/>
    <property type="molecule type" value="Genomic_DNA"/>
</dbReference>
<evidence type="ECO:0000313" key="2">
    <source>
        <dbReference type="Proteomes" id="UP001055879"/>
    </source>
</evidence>
<sequence>MHFWYWWYWTRKKGIISLFLEKEGAITGHHPLAHKEVGIPGEEIFSIPDVIGKWSTTLMSSPTFPDLGHKTEPVNN</sequence>
<reference evidence="2" key="1">
    <citation type="journal article" date="2022" name="Mol. Ecol. Resour.">
        <title>The genomes of chicory, endive, great burdock and yacon provide insights into Asteraceae palaeo-polyploidization history and plant inulin production.</title>
        <authorList>
            <person name="Fan W."/>
            <person name="Wang S."/>
            <person name="Wang H."/>
            <person name="Wang A."/>
            <person name="Jiang F."/>
            <person name="Liu H."/>
            <person name="Zhao H."/>
            <person name="Xu D."/>
            <person name="Zhang Y."/>
        </authorList>
    </citation>
    <scope>NUCLEOTIDE SEQUENCE [LARGE SCALE GENOMIC DNA]</scope>
    <source>
        <strain evidence="2">cv. Niubang</strain>
    </source>
</reference>
<dbReference type="Proteomes" id="UP001055879">
    <property type="component" value="Linkage Group LG10"/>
</dbReference>
<reference evidence="1 2" key="2">
    <citation type="journal article" date="2022" name="Mol. Ecol. Resour.">
        <title>The genomes of chicory, endive, great burdock and yacon provide insights into Asteraceae paleo-polyploidization history and plant inulin production.</title>
        <authorList>
            <person name="Fan W."/>
            <person name="Wang S."/>
            <person name="Wang H."/>
            <person name="Wang A."/>
            <person name="Jiang F."/>
            <person name="Liu H."/>
            <person name="Zhao H."/>
            <person name="Xu D."/>
            <person name="Zhang Y."/>
        </authorList>
    </citation>
    <scope>NUCLEOTIDE SEQUENCE [LARGE SCALE GENOMIC DNA]</scope>
    <source>
        <strain evidence="2">cv. Niubang</strain>
    </source>
</reference>
<protein>
    <submittedName>
        <fullName evidence="1">Uncharacterized protein</fullName>
    </submittedName>
</protein>
<accession>A0ACB8ZK59</accession>
<name>A0ACB8ZK59_ARCLA</name>
<evidence type="ECO:0000313" key="1">
    <source>
        <dbReference type="EMBL" id="KAI3697932.1"/>
    </source>
</evidence>
<gene>
    <name evidence="1" type="ORF">L6452_31037</name>
</gene>
<keyword evidence="2" id="KW-1185">Reference proteome</keyword>
<organism evidence="1 2">
    <name type="scientific">Arctium lappa</name>
    <name type="common">Greater burdock</name>
    <name type="synonym">Lappa major</name>
    <dbReference type="NCBI Taxonomy" id="4217"/>
    <lineage>
        <taxon>Eukaryota</taxon>
        <taxon>Viridiplantae</taxon>
        <taxon>Streptophyta</taxon>
        <taxon>Embryophyta</taxon>
        <taxon>Tracheophyta</taxon>
        <taxon>Spermatophyta</taxon>
        <taxon>Magnoliopsida</taxon>
        <taxon>eudicotyledons</taxon>
        <taxon>Gunneridae</taxon>
        <taxon>Pentapetalae</taxon>
        <taxon>asterids</taxon>
        <taxon>campanulids</taxon>
        <taxon>Asterales</taxon>
        <taxon>Asteraceae</taxon>
        <taxon>Carduoideae</taxon>
        <taxon>Cardueae</taxon>
        <taxon>Arctiinae</taxon>
        <taxon>Arctium</taxon>
    </lineage>
</organism>
<proteinExistence type="predicted"/>
<comment type="caution">
    <text evidence="1">The sequence shown here is derived from an EMBL/GenBank/DDBJ whole genome shotgun (WGS) entry which is preliminary data.</text>
</comment>